<feature type="compositionally biased region" description="Low complexity" evidence="1">
    <location>
        <begin position="172"/>
        <end position="181"/>
    </location>
</feature>
<evidence type="ECO:0000313" key="3">
    <source>
        <dbReference type="Proteomes" id="UP000265180"/>
    </source>
</evidence>
<proteinExistence type="predicted"/>
<dbReference type="AlphaFoldDB" id="A0A3P9K9K8"/>
<dbReference type="Proteomes" id="UP000265180">
    <property type="component" value="Chromosome 6"/>
</dbReference>
<reference evidence="2" key="3">
    <citation type="submission" date="2025-08" db="UniProtKB">
        <authorList>
            <consortium name="Ensembl"/>
        </authorList>
    </citation>
    <scope>IDENTIFICATION</scope>
    <source>
        <strain evidence="2">HNI</strain>
    </source>
</reference>
<feature type="region of interest" description="Disordered" evidence="1">
    <location>
        <begin position="126"/>
        <end position="197"/>
    </location>
</feature>
<name>A0A3P9K9K8_ORYLA</name>
<evidence type="ECO:0000256" key="1">
    <source>
        <dbReference type="SAM" id="MobiDB-lite"/>
    </source>
</evidence>
<accession>A0A3P9K9K8</accession>
<feature type="compositionally biased region" description="Basic and acidic residues" evidence="1">
    <location>
        <begin position="159"/>
        <end position="171"/>
    </location>
</feature>
<organism evidence="2 3">
    <name type="scientific">Oryzias latipes</name>
    <name type="common">Japanese rice fish</name>
    <name type="synonym">Japanese killifish</name>
    <dbReference type="NCBI Taxonomy" id="8090"/>
    <lineage>
        <taxon>Eukaryota</taxon>
        <taxon>Metazoa</taxon>
        <taxon>Chordata</taxon>
        <taxon>Craniata</taxon>
        <taxon>Vertebrata</taxon>
        <taxon>Euteleostomi</taxon>
        <taxon>Actinopterygii</taxon>
        <taxon>Neopterygii</taxon>
        <taxon>Teleostei</taxon>
        <taxon>Neoteleostei</taxon>
        <taxon>Acanthomorphata</taxon>
        <taxon>Ovalentaria</taxon>
        <taxon>Atherinomorphae</taxon>
        <taxon>Beloniformes</taxon>
        <taxon>Adrianichthyidae</taxon>
        <taxon>Oryziinae</taxon>
        <taxon>Oryzias</taxon>
    </lineage>
</organism>
<dbReference type="Ensembl" id="ENSORLT00020006833.1">
    <property type="protein sequence ID" value="ENSORLP00020005114.1"/>
    <property type="gene ID" value="ENSORLG00020005915.1"/>
</dbReference>
<protein>
    <submittedName>
        <fullName evidence="2">Uncharacterized protein</fullName>
    </submittedName>
</protein>
<sequence length="225" mass="25249">GPNAAAFKFPPAGWLLSSKHYICMLFLCLGSLVKVFDFNIKISVKDVHTSKLHVGSRQCFSLSATPFMSCSSAATACHQQQTVIRSTHQLQPNAGCELQNGLESLDNHLQIRVFCRRRGFLLSRQGTVQKPLMKRKSKDPIRSPRLAHSGARPGARRRAPSDRTQPKERRGTTLPWPTTRWRPQKWPVQCGSRGQVSLRPKPRSWNLAFGTWNVLSLGGKEPELV</sequence>
<reference evidence="2" key="4">
    <citation type="submission" date="2025-09" db="UniProtKB">
        <authorList>
            <consortium name="Ensembl"/>
        </authorList>
    </citation>
    <scope>IDENTIFICATION</scope>
    <source>
        <strain evidence="2">HNI</strain>
    </source>
</reference>
<reference evidence="2 3" key="2">
    <citation type="submission" date="2017-04" db="EMBL/GenBank/DDBJ databases">
        <title>CpG methylation of centromeres and impact of large insertions on vertebrate speciation.</title>
        <authorList>
            <person name="Ichikawa K."/>
            <person name="Yoshimura J."/>
            <person name="Morishita S."/>
        </authorList>
    </citation>
    <scope>NUCLEOTIDE SEQUENCE</scope>
    <source>
        <strain evidence="2 3">HNI</strain>
    </source>
</reference>
<evidence type="ECO:0000313" key="2">
    <source>
        <dbReference type="Ensembl" id="ENSORLP00020005114.1"/>
    </source>
</evidence>
<reference key="1">
    <citation type="journal article" date="2007" name="Nature">
        <title>The medaka draft genome and insights into vertebrate genome evolution.</title>
        <authorList>
            <person name="Kasahara M."/>
            <person name="Naruse K."/>
            <person name="Sasaki S."/>
            <person name="Nakatani Y."/>
            <person name="Qu W."/>
            <person name="Ahsan B."/>
            <person name="Yamada T."/>
            <person name="Nagayasu Y."/>
            <person name="Doi K."/>
            <person name="Kasai Y."/>
            <person name="Jindo T."/>
            <person name="Kobayashi D."/>
            <person name="Shimada A."/>
            <person name="Toyoda A."/>
            <person name="Kuroki Y."/>
            <person name="Fujiyama A."/>
            <person name="Sasaki T."/>
            <person name="Shimizu A."/>
            <person name="Asakawa S."/>
            <person name="Shimizu N."/>
            <person name="Hashimoto S."/>
            <person name="Yang J."/>
            <person name="Lee Y."/>
            <person name="Matsushima K."/>
            <person name="Sugano S."/>
            <person name="Sakaizumi M."/>
            <person name="Narita T."/>
            <person name="Ohishi K."/>
            <person name="Haga S."/>
            <person name="Ohta F."/>
            <person name="Nomoto H."/>
            <person name="Nogata K."/>
            <person name="Morishita T."/>
            <person name="Endo T."/>
            <person name="Shin-I T."/>
            <person name="Takeda H."/>
            <person name="Morishita S."/>
            <person name="Kohara Y."/>
        </authorList>
    </citation>
    <scope>NUCLEOTIDE SEQUENCE [LARGE SCALE GENOMIC DNA]</scope>
    <source>
        <strain>Hd-rR</strain>
    </source>
</reference>